<evidence type="ECO:0000256" key="1">
    <source>
        <dbReference type="ARBA" id="ARBA00008780"/>
    </source>
</evidence>
<evidence type="ECO:0000313" key="8">
    <source>
        <dbReference type="EMBL" id="PWN97578.1"/>
    </source>
</evidence>
<sequence length="690" mass="75812">MPIAKALRRSPGYLYAKMYCLALAVSLFSARPISRRLSPEQLAQLQRLHSLVPHLQMPAHLVPRGSHAAPALSHRRATTSGSSEALQIHGTQHAHQVIRKAPKRAPSFSWALKSLAHDAPSFALPSPQGLAERMQRSLKLLSELPRRWLLRIQDLAQVRRRMRLDEREARRCPELERDAAVRVGLTMHPQETAFVAQRRVAIAESAALSKLLGLPEGTKVHPDDVPLVALCGSGGGYRAKFGFTAALEVLKRQGVWDVATWTAGVSGSCWSIAALYTVANLCPTALMAHYVTVAHEGLHPLSRGVLDVVARSKQGTYFLLAPLLAKARSGVVGLGLMDLYATMTTCYQFLSRSPHARPRLSRSTFSWAQVFERTGIAAGQTPLPILTAVRRDHTEGTPPYQWWEATPLEVGSPEAGRWVPTWSFGRTFRNGASTQRIPETSLALLLGYCTSAPAGPLTGYVSALIASLPVDTWASIALGKLNTFIQHRRFERRWGNLIRAADEPNPLVGEEAVGWERKRRLKLFDAGLANNLPSHILTTESRQADIVLAFDYSSDVQNDAAFARLSTFGQQRSLTLVPRQRLEPFAALEPLAADEDGSIETRFAGRYAQIIDVWRAERPDDAGLQHERPSGEPHMCIVYCPLLPHRSQRGFDPSQLVQSGLEARAGRRAGTHIAGVRRGVCGTGGAHRAP</sequence>
<dbReference type="GO" id="GO:0004622">
    <property type="term" value="F:phosphatidylcholine lysophospholipase activity"/>
    <property type="evidence" value="ECO:0007669"/>
    <property type="project" value="UniProtKB-EC"/>
</dbReference>
<evidence type="ECO:0000313" key="9">
    <source>
        <dbReference type="Proteomes" id="UP000245946"/>
    </source>
</evidence>
<evidence type="ECO:0000256" key="4">
    <source>
        <dbReference type="ARBA" id="ARBA00023098"/>
    </source>
</evidence>
<name>A0A316Z9B2_9BASI</name>
<comment type="similarity">
    <text evidence="1 6">Belongs to the lysophospholipase family.</text>
</comment>
<protein>
    <recommendedName>
        <fullName evidence="6">Lysophospholipase</fullName>
        <ecNumber evidence="6">3.1.1.5</ecNumber>
    </recommendedName>
</protein>
<dbReference type="OrthoDB" id="4084751at2759"/>
<evidence type="ECO:0000259" key="7">
    <source>
        <dbReference type="PROSITE" id="PS51210"/>
    </source>
</evidence>
<dbReference type="InterPro" id="IPR002642">
    <property type="entry name" value="LysoPLipase_cat_dom"/>
</dbReference>
<dbReference type="PANTHER" id="PTHR10728">
    <property type="entry name" value="CYTOSOLIC PHOSPHOLIPASE A2"/>
    <property type="match status" value="1"/>
</dbReference>
<dbReference type="Proteomes" id="UP000245946">
    <property type="component" value="Unassembled WGS sequence"/>
</dbReference>
<dbReference type="GO" id="GO:0046475">
    <property type="term" value="P:glycerophospholipid catabolic process"/>
    <property type="evidence" value="ECO:0007669"/>
    <property type="project" value="TreeGrafter"/>
</dbReference>
<organism evidence="8 9">
    <name type="scientific">Tilletiopsis washingtonensis</name>
    <dbReference type="NCBI Taxonomy" id="58919"/>
    <lineage>
        <taxon>Eukaryota</taxon>
        <taxon>Fungi</taxon>
        <taxon>Dikarya</taxon>
        <taxon>Basidiomycota</taxon>
        <taxon>Ustilaginomycotina</taxon>
        <taxon>Exobasidiomycetes</taxon>
        <taxon>Entylomatales</taxon>
        <taxon>Entylomatales incertae sedis</taxon>
        <taxon>Tilletiopsis</taxon>
    </lineage>
</organism>
<dbReference type="EC" id="3.1.1.5" evidence="6"/>
<feature type="domain" description="PLA2c" evidence="7">
    <location>
        <begin position="171"/>
        <end position="690"/>
    </location>
</feature>
<dbReference type="PROSITE" id="PS51210">
    <property type="entry name" value="PLA2C"/>
    <property type="match status" value="1"/>
</dbReference>
<dbReference type="SMART" id="SM00022">
    <property type="entry name" value="PLAc"/>
    <property type="match status" value="1"/>
</dbReference>
<evidence type="ECO:0000256" key="6">
    <source>
        <dbReference type="RuleBase" id="RU362103"/>
    </source>
</evidence>
<dbReference type="InterPro" id="IPR016035">
    <property type="entry name" value="Acyl_Trfase/lysoPLipase"/>
</dbReference>
<proteinExistence type="inferred from homology"/>
<evidence type="ECO:0000256" key="3">
    <source>
        <dbReference type="ARBA" id="ARBA00022963"/>
    </source>
</evidence>
<accession>A0A316Z9B2</accession>
<dbReference type="AlphaFoldDB" id="A0A316Z9B2"/>
<dbReference type="STRING" id="58919.A0A316Z9B2"/>
<dbReference type="GeneID" id="37273180"/>
<evidence type="ECO:0000256" key="5">
    <source>
        <dbReference type="PROSITE-ProRule" id="PRU00555"/>
    </source>
</evidence>
<reference evidence="8 9" key="1">
    <citation type="journal article" date="2018" name="Mol. Biol. Evol.">
        <title>Broad Genomic Sampling Reveals a Smut Pathogenic Ancestry of the Fungal Clade Ustilaginomycotina.</title>
        <authorList>
            <person name="Kijpornyongpan T."/>
            <person name="Mondo S.J."/>
            <person name="Barry K."/>
            <person name="Sandor L."/>
            <person name="Lee J."/>
            <person name="Lipzen A."/>
            <person name="Pangilinan J."/>
            <person name="LaButti K."/>
            <person name="Hainaut M."/>
            <person name="Henrissat B."/>
            <person name="Grigoriev I.V."/>
            <person name="Spatafora J.W."/>
            <person name="Aime M.C."/>
        </authorList>
    </citation>
    <scope>NUCLEOTIDE SEQUENCE [LARGE SCALE GENOMIC DNA]</scope>
    <source>
        <strain evidence="8 9">MCA 4186</strain>
    </source>
</reference>
<evidence type="ECO:0000256" key="2">
    <source>
        <dbReference type="ARBA" id="ARBA00022801"/>
    </source>
</evidence>
<dbReference type="GO" id="GO:0005829">
    <property type="term" value="C:cytosol"/>
    <property type="evidence" value="ECO:0007669"/>
    <property type="project" value="TreeGrafter"/>
</dbReference>
<dbReference type="PANTHER" id="PTHR10728:SF40">
    <property type="entry name" value="PATATIN FAMILY PROTEIN"/>
    <property type="match status" value="1"/>
</dbReference>
<comment type="catalytic activity">
    <reaction evidence="6">
        <text>a 1-acyl-sn-glycero-3-phosphocholine + H2O = sn-glycerol 3-phosphocholine + a fatty acid + H(+)</text>
        <dbReference type="Rhea" id="RHEA:15177"/>
        <dbReference type="ChEBI" id="CHEBI:15377"/>
        <dbReference type="ChEBI" id="CHEBI:15378"/>
        <dbReference type="ChEBI" id="CHEBI:16870"/>
        <dbReference type="ChEBI" id="CHEBI:28868"/>
        <dbReference type="ChEBI" id="CHEBI:58168"/>
        <dbReference type="EC" id="3.1.1.5"/>
    </reaction>
</comment>
<keyword evidence="9" id="KW-1185">Reference proteome</keyword>
<dbReference type="SUPFAM" id="SSF52151">
    <property type="entry name" value="FabD/lysophospholipase-like"/>
    <property type="match status" value="1"/>
</dbReference>
<keyword evidence="3 5" id="KW-0442">Lipid degradation</keyword>
<dbReference type="EMBL" id="KZ819294">
    <property type="protein sequence ID" value="PWN97578.1"/>
    <property type="molecule type" value="Genomic_DNA"/>
</dbReference>
<keyword evidence="4 5" id="KW-0443">Lipid metabolism</keyword>
<dbReference type="Gene3D" id="3.40.1090.10">
    <property type="entry name" value="Cytosolic phospholipase A2 catalytic domain"/>
    <property type="match status" value="1"/>
</dbReference>
<dbReference type="GO" id="GO:0004623">
    <property type="term" value="F:phospholipase A2 activity"/>
    <property type="evidence" value="ECO:0007669"/>
    <property type="project" value="TreeGrafter"/>
</dbReference>
<keyword evidence="2 5" id="KW-0378">Hydrolase</keyword>
<dbReference type="Pfam" id="PF01735">
    <property type="entry name" value="PLA2_B"/>
    <property type="match status" value="1"/>
</dbReference>
<gene>
    <name evidence="8" type="ORF">FA09DRAFT_39919</name>
</gene>
<dbReference type="RefSeq" id="XP_025597857.1">
    <property type="nucleotide sequence ID" value="XM_025745636.1"/>
</dbReference>